<dbReference type="InterPro" id="IPR010371">
    <property type="entry name" value="YBR137W-like"/>
</dbReference>
<dbReference type="PANTHER" id="PTHR28255">
    <property type="match status" value="1"/>
</dbReference>
<dbReference type="Pfam" id="PF03928">
    <property type="entry name" value="HbpS-like"/>
    <property type="match status" value="1"/>
</dbReference>
<dbReference type="Gene3D" id="3.30.450.150">
    <property type="entry name" value="Haem-degrading domain"/>
    <property type="match status" value="1"/>
</dbReference>
<reference evidence="1 2" key="1">
    <citation type="submission" date="2020-10" db="EMBL/GenBank/DDBJ databases">
        <title>Draft genome sequences of plant-associated actinobacteria.</title>
        <authorList>
            <person name="Tarlachkov S.V."/>
            <person name="Starodumova I.P."/>
            <person name="Dorofeeva L.V."/>
            <person name="Prisyazhnaya N.V."/>
            <person name="Roubtsova T.V."/>
            <person name="Chizhov V.N."/>
            <person name="Nadler S.A."/>
            <person name="Subbotin S.A."/>
            <person name="Evtushenko L.I."/>
        </authorList>
    </citation>
    <scope>NUCLEOTIDE SEQUENCE [LARGE SCALE GENOMIC DNA]</scope>
    <source>
        <strain evidence="1 2">VKM Ac-2886</strain>
    </source>
</reference>
<dbReference type="InterPro" id="IPR005624">
    <property type="entry name" value="PduO/GlcC-like"/>
</dbReference>
<dbReference type="EMBL" id="JADKRP010000005">
    <property type="protein sequence ID" value="MBF4632583.1"/>
    <property type="molecule type" value="Genomic_DNA"/>
</dbReference>
<evidence type="ECO:0000313" key="2">
    <source>
        <dbReference type="Proteomes" id="UP000634579"/>
    </source>
</evidence>
<name>A0A8I0VAK2_9MICO</name>
<keyword evidence="2" id="KW-1185">Reference proteome</keyword>
<dbReference type="PANTHER" id="PTHR28255:SF1">
    <property type="entry name" value="UPF0303 PROTEIN YBR137W"/>
    <property type="match status" value="1"/>
</dbReference>
<accession>A0A8I0VAK2</accession>
<protein>
    <submittedName>
        <fullName evidence="1">Heme-binding protein</fullName>
    </submittedName>
</protein>
<organism evidence="1 2">
    <name type="scientific">Clavibacter phaseoli</name>
    <dbReference type="NCBI Taxonomy" id="1734031"/>
    <lineage>
        <taxon>Bacteria</taxon>
        <taxon>Bacillati</taxon>
        <taxon>Actinomycetota</taxon>
        <taxon>Actinomycetes</taxon>
        <taxon>Micrococcales</taxon>
        <taxon>Microbacteriaceae</taxon>
        <taxon>Clavibacter</taxon>
    </lineage>
</organism>
<dbReference type="InterPro" id="IPR038084">
    <property type="entry name" value="PduO/GlcC-like_sf"/>
</dbReference>
<dbReference type="SUPFAM" id="SSF143744">
    <property type="entry name" value="GlcG-like"/>
    <property type="match status" value="1"/>
</dbReference>
<dbReference type="AlphaFoldDB" id="A0A8I0VAK2"/>
<comment type="caution">
    <text evidence="1">The sequence shown here is derived from an EMBL/GenBank/DDBJ whole genome shotgun (WGS) entry which is preliminary data.</text>
</comment>
<dbReference type="Proteomes" id="UP000634579">
    <property type="component" value="Unassembled WGS sequence"/>
</dbReference>
<gene>
    <name evidence="1" type="ORF">ITJ42_15290</name>
</gene>
<proteinExistence type="predicted"/>
<evidence type="ECO:0000313" key="1">
    <source>
        <dbReference type="EMBL" id="MBF4632583.1"/>
    </source>
</evidence>
<sequence length="152" mass="16597">MVRIAELEAQEDELVFDRFDNETAYLLGSRLARLAHERGLRVGIDIQRPGITLFRTMLPGVTADQEVWIQRKAALVLRMEASGALVEARFDGFDPSSIGWLDHRYAVTAGAIPIRVRGVGVVAVATASGLSSVEDHDLIVEGIRAQIAEEAS</sequence>